<accession>Q8GJM1</accession>
<proteinExistence type="predicted"/>
<sequence>MRLAETNVSVHSSHHTSPGQRSGVFYAIAPKTLIPIVNPLMNSFVS</sequence>
<evidence type="ECO:0000313" key="2">
    <source>
        <dbReference type="EMBL" id="AAN46172.1"/>
    </source>
</evidence>
<dbReference type="EMBL" id="AY157498">
    <property type="protein sequence ID" value="AAN46172.1"/>
    <property type="molecule type" value="Genomic_DNA"/>
</dbReference>
<feature type="region of interest" description="Disordered" evidence="1">
    <location>
        <begin position="1"/>
        <end position="21"/>
    </location>
</feature>
<name>Q8GJM1_SYNE7</name>
<reference evidence="2" key="1">
    <citation type="submission" date="2002-10" db="EMBL/GenBank/DDBJ databases">
        <title>Synechococcus elongatus PCC7942 cosmid 4G8.</title>
        <authorList>
            <person name="Holtman C.K."/>
            <person name="Sandoval P."/>
            <person name="Chen Y."/>
            <person name="Socias T."/>
            <person name="McMurtry S."/>
            <person name="Gonzalez A."/>
            <person name="Salinas I."/>
            <person name="Golden S.S."/>
            <person name="Youderian P."/>
        </authorList>
    </citation>
    <scope>NUCLEOTIDE SEQUENCE</scope>
</reference>
<protein>
    <submittedName>
        <fullName evidence="2">Uncharacterized protein SEM0018</fullName>
    </submittedName>
</protein>
<evidence type="ECO:0000256" key="1">
    <source>
        <dbReference type="SAM" id="MobiDB-lite"/>
    </source>
</evidence>
<gene>
    <name evidence="2" type="primary">SEM0018</name>
</gene>
<organism evidence="2">
    <name type="scientific">Synechococcus elongatus (strain ATCC 33912 / PCC 7942 / FACHB-805)</name>
    <name type="common">Anacystis nidulans R2</name>
    <dbReference type="NCBI Taxonomy" id="1140"/>
    <lineage>
        <taxon>Bacteria</taxon>
        <taxon>Bacillati</taxon>
        <taxon>Cyanobacteriota</taxon>
        <taxon>Cyanophyceae</taxon>
        <taxon>Synechococcales</taxon>
        <taxon>Synechococcaceae</taxon>
        <taxon>Synechococcus</taxon>
    </lineage>
</organism>
<dbReference type="AlphaFoldDB" id="Q8GJM1"/>